<accession>A0ABY7FBW8</accession>
<comment type="subcellular location">
    <subcellularLocation>
        <location evidence="1">Cytoplasm</location>
    </subcellularLocation>
</comment>
<dbReference type="PROSITE" id="PS51981">
    <property type="entry name" value="ZF_RZ"/>
    <property type="match status" value="1"/>
</dbReference>
<keyword evidence="3" id="KW-0479">Metal-binding</keyword>
<proteinExistence type="predicted"/>
<name>A0ABY7FBW8_MYAAR</name>
<evidence type="ECO:0000256" key="6">
    <source>
        <dbReference type="ARBA" id="ARBA00022859"/>
    </source>
</evidence>
<dbReference type="InterPro" id="IPR046439">
    <property type="entry name" value="ZF_RZ_dom"/>
</dbReference>
<keyword evidence="4" id="KW-0863">Zinc-finger</keyword>
<protein>
    <submittedName>
        <fullName evidence="9">RN213-like protein</fullName>
    </submittedName>
</protein>
<feature type="region of interest" description="Disordered" evidence="7">
    <location>
        <begin position="689"/>
        <end position="738"/>
    </location>
</feature>
<keyword evidence="5" id="KW-0862">Zinc</keyword>
<keyword evidence="2" id="KW-0963">Cytoplasm</keyword>
<evidence type="ECO:0000313" key="10">
    <source>
        <dbReference type="Proteomes" id="UP001164746"/>
    </source>
</evidence>
<evidence type="ECO:0000256" key="2">
    <source>
        <dbReference type="ARBA" id="ARBA00022490"/>
    </source>
</evidence>
<feature type="compositionally biased region" description="Basic and acidic residues" evidence="7">
    <location>
        <begin position="694"/>
        <end position="718"/>
    </location>
</feature>
<evidence type="ECO:0000313" key="9">
    <source>
        <dbReference type="EMBL" id="WAR16781.1"/>
    </source>
</evidence>
<dbReference type="PANTHER" id="PTHR22605">
    <property type="entry name" value="RZ-TYPE DOMAIN-CONTAINING PROTEIN"/>
    <property type="match status" value="1"/>
</dbReference>
<gene>
    <name evidence="9" type="ORF">MAR_031375</name>
</gene>
<evidence type="ECO:0000256" key="5">
    <source>
        <dbReference type="ARBA" id="ARBA00022833"/>
    </source>
</evidence>
<feature type="domain" description="RZ-type" evidence="8">
    <location>
        <begin position="1709"/>
        <end position="1785"/>
    </location>
</feature>
<reference evidence="9" key="1">
    <citation type="submission" date="2022-11" db="EMBL/GenBank/DDBJ databases">
        <title>Centuries of genome instability and evolution in soft-shell clam transmissible cancer (bioRxiv).</title>
        <authorList>
            <person name="Hart S.F.M."/>
            <person name="Yonemitsu M.A."/>
            <person name="Giersch R.M."/>
            <person name="Beal B.F."/>
            <person name="Arriagada G."/>
            <person name="Davis B.W."/>
            <person name="Ostrander E.A."/>
            <person name="Goff S.P."/>
            <person name="Metzger M.J."/>
        </authorList>
    </citation>
    <scope>NUCLEOTIDE SEQUENCE</scope>
    <source>
        <strain evidence="9">MELC-2E11</strain>
        <tissue evidence="9">Siphon/mantle</tissue>
    </source>
</reference>
<dbReference type="InterPro" id="IPR013083">
    <property type="entry name" value="Znf_RING/FYVE/PHD"/>
</dbReference>
<keyword evidence="6" id="KW-0391">Immunity</keyword>
<evidence type="ECO:0000256" key="4">
    <source>
        <dbReference type="ARBA" id="ARBA00022771"/>
    </source>
</evidence>
<evidence type="ECO:0000256" key="3">
    <source>
        <dbReference type="ARBA" id="ARBA00022723"/>
    </source>
</evidence>
<evidence type="ECO:0000256" key="1">
    <source>
        <dbReference type="ARBA" id="ARBA00004496"/>
    </source>
</evidence>
<dbReference type="InterPro" id="IPR031248">
    <property type="entry name" value="RNF213"/>
</dbReference>
<sequence>MVSFQCSPLATPDGIVATFRQCSQFQKDRNLSAFVSTVVLDAVGLAENSPRMPLKTLHPLLEDGCQGDEIPEAYMKVAFIGLSNWALDPAKMNRGIFVQRDVPDEKELNETARGICGSSNDEILQRIIDPLIEPLATSYLHVFNEATVVLREFYGLRDFYSLIKMLFAFIERSRKKPTWYELEHCIKRNFGGLPQVDSVKHFRENLQDKTTETVLESDPDCSHLGLINACIFGSFETHGESRYPLLLADNLGAVSLMQQHILSNERVSRPIIIFGSSFRGDQEYTQICRNIYKIKVCIETGYTLVLLNLENLYVSLYDALNQYYVYFGGQRFVDLGLGTHRVKCQVHPEFRLIVVAEKLTVYKKFPIPLINRLEKHFLTSDGMLDKQQTRVAKELENWAKRYVESRFSAVQLRRPGGNGESKIEDGFISYNEDTCSGIILQMFLENKKATAEEILEKSKLVILSCATPECVVRNEETEETLAKHYFDSKKHDSLVGFLDAKIKSGQKFLAQITTHSKLLSGAHHKEAISEATGIQLENILFIEALTSLETEQQFSSRIQQHLQKQGDAPSLILIQCAAGDENANLIDCARFGVLGEMEMHEILQTKGNIHCVIVVQLPRKAGGCFKGFQCGTWESVHIDDLHSEDIEMPQLHEMRGISVSSIFTASTLPTTRDDESTYVNEDVYIDVINNSPTAHEERRGDSEVKEETNSESERDQTHLVETSHVNSEKDGSETPPNMEITDLGRGLVETCKQVPRIRVKGIVVQCVQSAAAMVKDISDSSRGTKRVEVLLKNINKSSGFDQNDFLHGLQMILAKLLTEKEQSVETEMMAKAWMSKEAAATSKINKAGTLRNSCHQVMCAKVTPVFAGLIAYLDTDKNLDIIESKDTWRTQLWLKFINTPRAIDIKFDDIRSTQEDGQIAIGSSGYEGHLFSATFPFSWVISRYIDAMRRNLHFKNLSGCTDNKDKTVTECKALTLKSGVGKALYGIEIDDRDYQDIVDSYVEDYLHTLYNSDNDIEFKLVLEVVRQETMRNIEETKSRSDIVGSLICAHLAVQELSSSLADFRLVNSIWPDCSPAMQNILEKQPDNFLASKEAGIIFPALCLMIESLTPKQGKEEIISRKQWLERVNIVRPVIEKVLISPEVGADMCGNRIVIKANHTWNRVMVMKLFIENICIPLDGVTDSTITWKRCGQLWTVMGDNLDCTTLPSFVNVEKFLTLCNKKAFQFFYGTDLKKCTECGDEVKTPPVFLPCSKNHIICEKCYEEIRNEKQNKCSTCKDEFPVDWEPTDIEQKREEKRKLVNFQEKCKSFLMAVISQLCFSENKTPCQEIIEKLFGYITCSKTEGRSHFTKEMTMFNTGIDRSPVFRSYLIQLLVRCSEEAVTKHLQQFFDGTVQCIKDNEVEYSPADIIELCLLFIQCIEDSLMQKAYMDKNKCEYAAEILNSARKCISSDELNVDMIYSIAKARTGLRIVADYMNRIVKKGTNPSVVPQSEQVMFNTASYLCEEQKSGHASQFLVKNLCRTYGLDIYMSICCSKAKFLKWIKIDMEKKMSSVDRFVVCGKEYKDIRKCILSFLHGERGIEEIWRDIMEITSMSNMRDLLVQLSIYREVTGVFVEYPAKERTQQLTTFIERDYVSKVKESTVKLLRNEIQPLILRSRAEDSVRAKDVKCLIIHFLQSLENVQWEGTFVFTFVLLLNGESNIQEMFLPTMAQDDREDVKQAIQALDDKYENTTLYRCPNGHQYAIGDCGRHWTVDWCRECGAEIGGTGHVPLPGNNVDDLTDQTKSGHLLGPGESRGPPVPERKLTVTTLSITRIFLHMALLGGAGRNKKTICGIFKPKIDPETVEDFLWKHIQKDFDDLQQSTKLSFDDTVLLMHSFISSMVNNKSVESAAFAPNRALLTNKNDRQAWEVLFTRVALDDTLKNVNEILGNLNKEVAADDPFHCIIHDIDRTKGTEEPTKIAESSKTWRYRTPVSIEHLQQDLEQKKIADKLSLKILSEFLQEDHALQALRFVPNIMKLHRTLLQKYNMKLDRSAAKRYTVRNMKTDKVAGTDTETLLRDFSDAWEITRHYLQEHVCNTEDQRQIVQKEFCMKPITDDTPLSFFLPATHGQGLCSYALLDFLLRKQNSFLDECGLGKRKSVKPTGLTTAHLISYDHENDIIPLIIANCQSTFVIGQENRIEYDFEGLQRQLVDQYLISKSNIDIKSHLKIDTMQYVTEVTRADAFKSLQEKIQQVELGEEHKHSIIQELQDLPDLCNSIDQLVVTINFLRTLGGDAKIFLNMFMTKTLLLEKTALCSQKARQVCTLGHVRSLWLLFSLRKSMLMNSVEVIVGFDVTIFLQSFERMDDNAVVFEHIDDKFHQPIPDNVKKEFEVYVRGLPEDVHAQFVSFVHECLLLHIATSDVGRRDDPDYVDTSGTSLRDTLTNYNDENPDVPFNEVLGNLPNGLLQVHTVYAWIAAYIELTQKMYMTRRHNQRF</sequence>
<dbReference type="Pfam" id="PF20173">
    <property type="entry name" value="ZnF_RZ-type"/>
    <property type="match status" value="1"/>
</dbReference>
<keyword evidence="10" id="KW-1185">Reference proteome</keyword>
<dbReference type="Proteomes" id="UP001164746">
    <property type="component" value="Chromosome 10"/>
</dbReference>
<dbReference type="EMBL" id="CP111021">
    <property type="protein sequence ID" value="WAR16781.1"/>
    <property type="molecule type" value="Genomic_DNA"/>
</dbReference>
<feature type="region of interest" description="Disordered" evidence="7">
    <location>
        <begin position="1781"/>
        <end position="1801"/>
    </location>
</feature>
<dbReference type="Gene3D" id="3.30.40.10">
    <property type="entry name" value="Zinc/RING finger domain, C3HC4 (zinc finger)"/>
    <property type="match status" value="1"/>
</dbReference>
<dbReference type="PANTHER" id="PTHR22605:SF16">
    <property type="entry name" value="E3 UBIQUITIN-PROTEIN LIGASE RNF213"/>
    <property type="match status" value="1"/>
</dbReference>
<evidence type="ECO:0000259" key="8">
    <source>
        <dbReference type="PROSITE" id="PS51981"/>
    </source>
</evidence>
<organism evidence="9 10">
    <name type="scientific">Mya arenaria</name>
    <name type="common">Soft-shell clam</name>
    <dbReference type="NCBI Taxonomy" id="6604"/>
    <lineage>
        <taxon>Eukaryota</taxon>
        <taxon>Metazoa</taxon>
        <taxon>Spiralia</taxon>
        <taxon>Lophotrochozoa</taxon>
        <taxon>Mollusca</taxon>
        <taxon>Bivalvia</taxon>
        <taxon>Autobranchia</taxon>
        <taxon>Heteroconchia</taxon>
        <taxon>Euheterodonta</taxon>
        <taxon>Imparidentia</taxon>
        <taxon>Neoheterodontei</taxon>
        <taxon>Myida</taxon>
        <taxon>Myoidea</taxon>
        <taxon>Myidae</taxon>
        <taxon>Mya</taxon>
    </lineage>
</organism>
<evidence type="ECO:0000256" key="7">
    <source>
        <dbReference type="SAM" id="MobiDB-lite"/>
    </source>
</evidence>